<feature type="compositionally biased region" description="Basic and acidic residues" evidence="1">
    <location>
        <begin position="655"/>
        <end position="668"/>
    </location>
</feature>
<keyword evidence="4" id="KW-1185">Reference proteome</keyword>
<dbReference type="OrthoDB" id="5576775at2759"/>
<feature type="compositionally biased region" description="Low complexity" evidence="1">
    <location>
        <begin position="217"/>
        <end position="230"/>
    </location>
</feature>
<feature type="region of interest" description="Disordered" evidence="1">
    <location>
        <begin position="1"/>
        <end position="504"/>
    </location>
</feature>
<dbReference type="STRING" id="1448316.A0A395HHB3"/>
<evidence type="ECO:0000313" key="3">
    <source>
        <dbReference type="EMBL" id="RAL06358.1"/>
    </source>
</evidence>
<dbReference type="EMBL" id="KZ824419">
    <property type="protein sequence ID" value="RAL06358.1"/>
    <property type="molecule type" value="Genomic_DNA"/>
</dbReference>
<dbReference type="InterPro" id="IPR014840">
    <property type="entry name" value="HRD"/>
</dbReference>
<feature type="domain" description="Hpc2-related" evidence="2">
    <location>
        <begin position="610"/>
        <end position="652"/>
    </location>
</feature>
<feature type="compositionally biased region" description="Pro residues" evidence="1">
    <location>
        <begin position="353"/>
        <end position="369"/>
    </location>
</feature>
<feature type="compositionally biased region" description="Low complexity" evidence="1">
    <location>
        <begin position="145"/>
        <end position="155"/>
    </location>
</feature>
<evidence type="ECO:0000256" key="1">
    <source>
        <dbReference type="SAM" id="MobiDB-lite"/>
    </source>
</evidence>
<feature type="compositionally biased region" description="Pro residues" evidence="1">
    <location>
        <begin position="156"/>
        <end position="174"/>
    </location>
</feature>
<dbReference type="RefSeq" id="XP_025580685.1">
    <property type="nucleotide sequence ID" value="XM_025724983.1"/>
</dbReference>
<dbReference type="AlphaFoldDB" id="A0A395HHB3"/>
<accession>A0A395HHB3</accession>
<name>A0A395HHB3_9EURO</name>
<evidence type="ECO:0000259" key="2">
    <source>
        <dbReference type="Pfam" id="PF08729"/>
    </source>
</evidence>
<feature type="compositionally biased region" description="Low complexity" evidence="1">
    <location>
        <begin position="270"/>
        <end position="282"/>
    </location>
</feature>
<gene>
    <name evidence="3" type="ORF">BO80DRAFT_9839</name>
</gene>
<organism evidence="3 4">
    <name type="scientific">Aspergillus ibericus CBS 121593</name>
    <dbReference type="NCBI Taxonomy" id="1448316"/>
    <lineage>
        <taxon>Eukaryota</taxon>
        <taxon>Fungi</taxon>
        <taxon>Dikarya</taxon>
        <taxon>Ascomycota</taxon>
        <taxon>Pezizomycotina</taxon>
        <taxon>Eurotiomycetes</taxon>
        <taxon>Eurotiomycetidae</taxon>
        <taxon>Eurotiales</taxon>
        <taxon>Aspergillaceae</taxon>
        <taxon>Aspergillus</taxon>
        <taxon>Aspergillus subgen. Circumdati</taxon>
    </lineage>
</organism>
<sequence>MSTEPSILSAAGEHESRSPIDYPARETRTRRSRRKKEDDLDLERREAARTTKSREKEKEKEKEKEIKDKEKDKEEKFEPKRGSRRQREKSSSTFTTPTTSAASHAHARKKPKLEAATPDQSPRAAAVSAPSPIAVPAAPIPANSPPTTAVSAAPAAPAPAPAPALAPAPSPAPSTPITSPRKQMMNLEQMHQGTARLLNPPSLPSSAHPTPPPVPPTTLVSSYPALMPSVHPHPPPPPPRPHSQPPAPPPQRTSGQNFDPIRSAFDTASPAIAPAPAQTLAPAPTPVPTSFSPPARPISPRPTFRASASPAIASIIDPPTTSSPPVYASRPYGSPIHGASTYSPSPAGASIVPTPPQPHPQSQPRPRPVSPYALRSPYATPIQAPPPQEARVPAPAPQPIAAPPPPAPEPHTPAPAPSNNRPPSPGPTPMDVEPDAPTALPAPKVTKKETKSPSTVPASKAPSPKPARAAKEAPTLPQGSGLISNALFGVEGSSSTGDASNRRTPSIVLHVPLKGHGNQIINFARLAEEQYGFAALHPRLAAHKEQLARVAAAGAALERNDKAGGRGLSAGESADEDLSMEVDRDTDMDGESAMAAPGRSNGADPADGKKKRRKKKMEEYDRDDPFVDDSELAWQEQAAASKDGFFVYSGPLVPEGEKVQVERADGTIKRGRGRGRGGRGRGPPSSHHQVPLAAAVPISQETGLPVRGPGSRGGSTTRRPRISKAARQQAELERANAASATSHGRGGSATGRGGSTSTRGGKNPMVELAPRPNLAPAPPGPSPGGSSELAMK</sequence>
<feature type="compositionally biased region" description="Low complexity" evidence="1">
    <location>
        <begin position="306"/>
        <end position="325"/>
    </location>
</feature>
<dbReference type="VEuPathDB" id="FungiDB:BO80DRAFT_9839"/>
<feature type="compositionally biased region" description="Pro residues" evidence="1">
    <location>
        <begin position="383"/>
        <end position="428"/>
    </location>
</feature>
<reference evidence="3 4" key="1">
    <citation type="submission" date="2018-02" db="EMBL/GenBank/DDBJ databases">
        <title>The genomes of Aspergillus section Nigri reveals drivers in fungal speciation.</title>
        <authorList>
            <consortium name="DOE Joint Genome Institute"/>
            <person name="Vesth T.C."/>
            <person name="Nybo J."/>
            <person name="Theobald S."/>
            <person name="Brandl J."/>
            <person name="Frisvad J.C."/>
            <person name="Nielsen K.F."/>
            <person name="Lyhne E.K."/>
            <person name="Kogle M.E."/>
            <person name="Kuo A."/>
            <person name="Riley R."/>
            <person name="Clum A."/>
            <person name="Nolan M."/>
            <person name="Lipzen A."/>
            <person name="Salamov A."/>
            <person name="Henrissat B."/>
            <person name="Wiebenga A."/>
            <person name="De vries R.P."/>
            <person name="Grigoriev I.V."/>
            <person name="Mortensen U.H."/>
            <person name="Andersen M.R."/>
            <person name="Baker S.E."/>
        </authorList>
    </citation>
    <scope>NUCLEOTIDE SEQUENCE [LARGE SCALE GENOMIC DNA]</scope>
    <source>
        <strain evidence="3 4">CBS 121593</strain>
    </source>
</reference>
<dbReference type="GeneID" id="37229848"/>
<evidence type="ECO:0000313" key="4">
    <source>
        <dbReference type="Proteomes" id="UP000249402"/>
    </source>
</evidence>
<feature type="compositionally biased region" description="Low complexity" evidence="1">
    <location>
        <begin position="91"/>
        <end position="104"/>
    </location>
</feature>
<feature type="compositionally biased region" description="Pro residues" evidence="1">
    <location>
        <begin position="773"/>
        <end position="782"/>
    </location>
</feature>
<protein>
    <submittedName>
        <fullName evidence="3">HPC2-domain-containing protein</fullName>
    </submittedName>
</protein>
<feature type="compositionally biased region" description="Gly residues" evidence="1">
    <location>
        <begin position="744"/>
        <end position="754"/>
    </location>
</feature>
<feature type="compositionally biased region" description="Basic and acidic residues" evidence="1">
    <location>
        <begin position="616"/>
        <end position="625"/>
    </location>
</feature>
<proteinExistence type="predicted"/>
<feature type="compositionally biased region" description="Pro residues" evidence="1">
    <location>
        <begin position="231"/>
        <end position="251"/>
    </location>
</feature>
<feature type="region of interest" description="Disordered" evidence="1">
    <location>
        <begin position="561"/>
        <end position="628"/>
    </location>
</feature>
<feature type="compositionally biased region" description="Basic and acidic residues" evidence="1">
    <location>
        <begin position="12"/>
        <end position="81"/>
    </location>
</feature>
<feature type="compositionally biased region" description="Low complexity" evidence="1">
    <location>
        <begin position="121"/>
        <end position="137"/>
    </location>
</feature>
<feature type="compositionally biased region" description="Low complexity" evidence="1">
    <location>
        <begin position="452"/>
        <end position="462"/>
    </location>
</feature>
<dbReference type="Proteomes" id="UP000249402">
    <property type="component" value="Unassembled WGS sequence"/>
</dbReference>
<dbReference type="Pfam" id="PF08729">
    <property type="entry name" value="HUN"/>
    <property type="match status" value="1"/>
</dbReference>
<feature type="region of interest" description="Disordered" evidence="1">
    <location>
        <begin position="653"/>
        <end position="792"/>
    </location>
</feature>
<feature type="compositionally biased region" description="Basic residues" evidence="1">
    <location>
        <begin position="669"/>
        <end position="679"/>
    </location>
</feature>
<feature type="compositionally biased region" description="Polar residues" evidence="1">
    <location>
        <begin position="492"/>
        <end position="504"/>
    </location>
</feature>